<organism evidence="10 11">
    <name type="scientific">Laodelphax striatellus</name>
    <name type="common">Small brown planthopper</name>
    <name type="synonym">Delphax striatella</name>
    <dbReference type="NCBI Taxonomy" id="195883"/>
    <lineage>
        <taxon>Eukaryota</taxon>
        <taxon>Metazoa</taxon>
        <taxon>Ecdysozoa</taxon>
        <taxon>Arthropoda</taxon>
        <taxon>Hexapoda</taxon>
        <taxon>Insecta</taxon>
        <taxon>Pterygota</taxon>
        <taxon>Neoptera</taxon>
        <taxon>Paraneoptera</taxon>
        <taxon>Hemiptera</taxon>
        <taxon>Auchenorrhyncha</taxon>
        <taxon>Fulgoroidea</taxon>
        <taxon>Delphacidae</taxon>
        <taxon>Criomorphinae</taxon>
        <taxon>Laodelphax</taxon>
    </lineage>
</organism>
<dbReference type="InParanoid" id="A0A482WQB8"/>
<dbReference type="Pfam" id="PF06775">
    <property type="entry name" value="Seipin"/>
    <property type="match status" value="1"/>
</dbReference>
<accession>A0A482WQB8</accession>
<evidence type="ECO:0000256" key="5">
    <source>
        <dbReference type="ARBA" id="ARBA00022989"/>
    </source>
</evidence>
<keyword evidence="3 9" id="KW-0812">Transmembrane</keyword>
<gene>
    <name evidence="10" type="ORF">LSTR_LSTR012075</name>
</gene>
<dbReference type="GO" id="GO:0006629">
    <property type="term" value="P:lipid metabolic process"/>
    <property type="evidence" value="ECO:0007669"/>
    <property type="project" value="UniProtKB-KW"/>
</dbReference>
<evidence type="ECO:0000256" key="4">
    <source>
        <dbReference type="ARBA" id="ARBA00022824"/>
    </source>
</evidence>
<feature type="transmembrane region" description="Helical" evidence="9">
    <location>
        <begin position="12"/>
        <end position="31"/>
    </location>
</feature>
<evidence type="ECO:0000256" key="8">
    <source>
        <dbReference type="SAM" id="MobiDB-lite"/>
    </source>
</evidence>
<feature type="transmembrane region" description="Helical" evidence="9">
    <location>
        <begin position="256"/>
        <end position="282"/>
    </location>
</feature>
<dbReference type="CDD" id="cd23995">
    <property type="entry name" value="Seipin_BSCL2_like"/>
    <property type="match status" value="1"/>
</dbReference>
<keyword evidence="7 9" id="KW-0472">Membrane</keyword>
<dbReference type="STRING" id="195883.A0A482WQB8"/>
<keyword evidence="4" id="KW-0256">Endoplasmic reticulum</keyword>
<dbReference type="OrthoDB" id="3990054at2759"/>
<feature type="compositionally biased region" description="Polar residues" evidence="8">
    <location>
        <begin position="326"/>
        <end position="335"/>
    </location>
</feature>
<reference evidence="10 11" key="1">
    <citation type="journal article" date="2017" name="Gigascience">
        <title>Genome sequence of the small brown planthopper, Laodelphax striatellus.</title>
        <authorList>
            <person name="Zhu J."/>
            <person name="Jiang F."/>
            <person name="Wang X."/>
            <person name="Yang P."/>
            <person name="Bao Y."/>
            <person name="Zhao W."/>
            <person name="Wang W."/>
            <person name="Lu H."/>
            <person name="Wang Q."/>
            <person name="Cui N."/>
            <person name="Li J."/>
            <person name="Chen X."/>
            <person name="Luo L."/>
            <person name="Yu J."/>
            <person name="Kang L."/>
            <person name="Cui F."/>
        </authorList>
    </citation>
    <scope>NUCLEOTIDE SEQUENCE [LARGE SCALE GENOMIC DNA]</scope>
    <source>
        <strain evidence="10">Lst14</strain>
    </source>
</reference>
<dbReference type="InterPro" id="IPR009617">
    <property type="entry name" value="Seipin"/>
</dbReference>
<dbReference type="SMR" id="A0A482WQB8"/>
<dbReference type="PANTHER" id="PTHR21212:SF0">
    <property type="entry name" value="SEIPIN"/>
    <property type="match status" value="1"/>
</dbReference>
<dbReference type="AlphaFoldDB" id="A0A482WQB8"/>
<keyword evidence="5 9" id="KW-1133">Transmembrane helix</keyword>
<keyword evidence="11" id="KW-1185">Reference proteome</keyword>
<feature type="region of interest" description="Disordered" evidence="8">
    <location>
        <begin position="311"/>
        <end position="340"/>
    </location>
</feature>
<sequence>MLPLIFSSLIRFKRTVLFVLNIQLFLLKMFVPGFMKRRVERYKQKTADGAQVLWDKVFKGGLFALFGAFILWLSIFLYISFYYYYMPSVSHTRQVNLKFKSSTDTTRVGWPTAHVQLTKLQNILMVGQTYRIFLKLEMPESPANVNLGMFMVCADLADKDGVMVSNSCRSTMLHYRSQLLSILTTLTLSPFMVLGSTEEKQTIVLELYSHFEEDKNHPVTDVYLEIQALQIEFYSATLHIQAHLTGLRYLMFHWPLLSASLGVSSNLFFITFIAAVSWWHIYAPRDQYGNQMLFAGIGTQLFMGDLDYQPDDDDEDQEFRTEESGPSKSKYQVQEKTPKMETIERKTSRSMIMELRRAADE</sequence>
<comment type="caution">
    <text evidence="10">The sequence shown here is derived from an EMBL/GenBank/DDBJ whole genome shotgun (WGS) entry which is preliminary data.</text>
</comment>
<dbReference type="FunCoup" id="A0A482WQB8">
    <property type="interactions" value="905"/>
</dbReference>
<evidence type="ECO:0000256" key="2">
    <source>
        <dbReference type="ARBA" id="ARBA00022064"/>
    </source>
</evidence>
<dbReference type="Proteomes" id="UP000291343">
    <property type="component" value="Unassembled WGS sequence"/>
</dbReference>
<name>A0A482WQB8_LAOST</name>
<protein>
    <recommendedName>
        <fullName evidence="2">Seipin</fullName>
    </recommendedName>
</protein>
<evidence type="ECO:0000256" key="7">
    <source>
        <dbReference type="ARBA" id="ARBA00023136"/>
    </source>
</evidence>
<comment type="subcellular location">
    <subcellularLocation>
        <location evidence="1">Endoplasmic reticulum membrane</location>
        <topology evidence="1">Multi-pass membrane protein</topology>
    </subcellularLocation>
</comment>
<keyword evidence="6" id="KW-0443">Lipid metabolism</keyword>
<evidence type="ECO:0000256" key="1">
    <source>
        <dbReference type="ARBA" id="ARBA00004477"/>
    </source>
</evidence>
<feature type="transmembrane region" description="Helical" evidence="9">
    <location>
        <begin position="62"/>
        <end position="85"/>
    </location>
</feature>
<dbReference type="GO" id="GO:0140042">
    <property type="term" value="P:lipid droplet formation"/>
    <property type="evidence" value="ECO:0007669"/>
    <property type="project" value="UniProtKB-ARBA"/>
</dbReference>
<dbReference type="PANTHER" id="PTHR21212">
    <property type="entry name" value="BERNARDINELLI-SEIP CONGENITAL LIPODYSTROPHY 2 HOMOLOG BSCL2 PROTEIN"/>
    <property type="match status" value="1"/>
</dbReference>
<evidence type="ECO:0000313" key="10">
    <source>
        <dbReference type="EMBL" id="RZF35777.1"/>
    </source>
</evidence>
<proteinExistence type="predicted"/>
<dbReference type="EMBL" id="QKKF02027609">
    <property type="protein sequence ID" value="RZF35777.1"/>
    <property type="molecule type" value="Genomic_DNA"/>
</dbReference>
<evidence type="ECO:0000256" key="3">
    <source>
        <dbReference type="ARBA" id="ARBA00022692"/>
    </source>
</evidence>
<dbReference type="GO" id="GO:0005789">
    <property type="term" value="C:endoplasmic reticulum membrane"/>
    <property type="evidence" value="ECO:0007669"/>
    <property type="project" value="UniProtKB-SubCell"/>
</dbReference>
<evidence type="ECO:0000313" key="11">
    <source>
        <dbReference type="Proteomes" id="UP000291343"/>
    </source>
</evidence>
<evidence type="ECO:0000256" key="9">
    <source>
        <dbReference type="SAM" id="Phobius"/>
    </source>
</evidence>
<evidence type="ECO:0000256" key="6">
    <source>
        <dbReference type="ARBA" id="ARBA00023098"/>
    </source>
</evidence>